<feature type="domain" description="Major facilitator superfamily (MFS) profile" evidence="7">
    <location>
        <begin position="4"/>
        <end position="370"/>
    </location>
</feature>
<dbReference type="Gene3D" id="1.20.1250.20">
    <property type="entry name" value="MFS general substrate transporter like domains"/>
    <property type="match status" value="1"/>
</dbReference>
<sequence length="376" mass="36507">MARHLPVLTAGVVAVGAQSFLLAPLLPDLAASLSATPTEIGRALAAYGVGVVAVAVLLGSRLDRVPRATALTAGALALALSSAVSALAPNWEVLAGAQVLAGAAAGVVLPATYALAAELAAPGDGARATGRVLTGWSIALVAGVPVSTVLADAVGWRGVLGALAVLAAAQAVLVRTLPATPVPTAPRPRLSAALRVPGVVPLLVTTLAFMTAFYAVFAFAGAEIRLLHGGGAAGAGLLALSYGVGFGLGAVTDRFAARTGLAPVLAGLVLVYLALGATVGLLPALLAVAVAWGVVNHVVLTLVVSRLADAAPHARGAVLALNSAATYGGAAVAGLLAGPLYEAAGLGWVAVAAAVVVAVAVPLARKPVAVPVTIAG</sequence>
<dbReference type="PROSITE" id="PS50850">
    <property type="entry name" value="MFS"/>
    <property type="match status" value="1"/>
</dbReference>
<dbReference type="AlphaFoldDB" id="A0A6M6JII6"/>
<accession>A0A6M6JII6</accession>
<evidence type="ECO:0000256" key="5">
    <source>
        <dbReference type="ARBA" id="ARBA00023136"/>
    </source>
</evidence>
<dbReference type="RefSeq" id="WP_172159032.1">
    <property type="nucleotide sequence ID" value="NZ_CP053564.1"/>
</dbReference>
<feature type="transmembrane region" description="Helical" evidence="6">
    <location>
        <begin position="70"/>
        <end position="88"/>
    </location>
</feature>
<proteinExistence type="predicted"/>
<feature type="transmembrane region" description="Helical" evidence="6">
    <location>
        <begin position="128"/>
        <end position="150"/>
    </location>
</feature>
<feature type="transmembrane region" description="Helical" evidence="6">
    <location>
        <begin position="198"/>
        <end position="220"/>
    </location>
</feature>
<feature type="transmembrane region" description="Helical" evidence="6">
    <location>
        <begin position="40"/>
        <end position="58"/>
    </location>
</feature>
<evidence type="ECO:0000256" key="2">
    <source>
        <dbReference type="ARBA" id="ARBA00022475"/>
    </source>
</evidence>
<feature type="transmembrane region" description="Helical" evidence="6">
    <location>
        <begin position="156"/>
        <end position="177"/>
    </location>
</feature>
<dbReference type="PANTHER" id="PTHR43124">
    <property type="entry name" value="PURINE EFFLUX PUMP PBUE"/>
    <property type="match status" value="1"/>
</dbReference>
<keyword evidence="9" id="KW-1185">Reference proteome</keyword>
<feature type="transmembrane region" description="Helical" evidence="6">
    <location>
        <begin position="94"/>
        <end position="116"/>
    </location>
</feature>
<keyword evidence="2" id="KW-1003">Cell membrane</keyword>
<feature type="transmembrane region" description="Helical" evidence="6">
    <location>
        <begin position="226"/>
        <end position="248"/>
    </location>
</feature>
<organism evidence="8 9">
    <name type="scientific">Pseudonocardia broussonetiae</name>
    <dbReference type="NCBI Taxonomy" id="2736640"/>
    <lineage>
        <taxon>Bacteria</taxon>
        <taxon>Bacillati</taxon>
        <taxon>Actinomycetota</taxon>
        <taxon>Actinomycetes</taxon>
        <taxon>Pseudonocardiales</taxon>
        <taxon>Pseudonocardiaceae</taxon>
        <taxon>Pseudonocardia</taxon>
    </lineage>
</organism>
<keyword evidence="4 6" id="KW-1133">Transmembrane helix</keyword>
<protein>
    <submittedName>
        <fullName evidence="8">MFS transporter</fullName>
    </submittedName>
</protein>
<dbReference type="InterPro" id="IPR020846">
    <property type="entry name" value="MFS_dom"/>
</dbReference>
<keyword evidence="5 6" id="KW-0472">Membrane</keyword>
<feature type="transmembrane region" description="Helical" evidence="6">
    <location>
        <begin position="281"/>
        <end position="304"/>
    </location>
</feature>
<evidence type="ECO:0000256" key="6">
    <source>
        <dbReference type="SAM" id="Phobius"/>
    </source>
</evidence>
<dbReference type="InterPro" id="IPR050189">
    <property type="entry name" value="MFS_Efflux_Transporters"/>
</dbReference>
<dbReference type="GO" id="GO:0005886">
    <property type="term" value="C:plasma membrane"/>
    <property type="evidence" value="ECO:0007669"/>
    <property type="project" value="UniProtKB-SubCell"/>
</dbReference>
<dbReference type="Proteomes" id="UP000505377">
    <property type="component" value="Chromosome"/>
</dbReference>
<evidence type="ECO:0000256" key="1">
    <source>
        <dbReference type="ARBA" id="ARBA00004651"/>
    </source>
</evidence>
<dbReference type="InterPro" id="IPR011701">
    <property type="entry name" value="MFS"/>
</dbReference>
<evidence type="ECO:0000313" key="9">
    <source>
        <dbReference type="Proteomes" id="UP000505377"/>
    </source>
</evidence>
<keyword evidence="3 6" id="KW-0812">Transmembrane</keyword>
<evidence type="ECO:0000256" key="3">
    <source>
        <dbReference type="ARBA" id="ARBA00022692"/>
    </source>
</evidence>
<dbReference type="Pfam" id="PF07690">
    <property type="entry name" value="MFS_1"/>
    <property type="match status" value="1"/>
</dbReference>
<dbReference type="EMBL" id="CP053564">
    <property type="protein sequence ID" value="QJY46983.1"/>
    <property type="molecule type" value="Genomic_DNA"/>
</dbReference>
<evidence type="ECO:0000259" key="7">
    <source>
        <dbReference type="PROSITE" id="PS50850"/>
    </source>
</evidence>
<reference evidence="8 9" key="1">
    <citation type="submission" date="2020-05" db="EMBL/GenBank/DDBJ databases">
        <authorList>
            <person name="Mo P."/>
        </authorList>
    </citation>
    <scope>NUCLEOTIDE SEQUENCE [LARGE SCALE GENOMIC DNA]</scope>
    <source>
        <strain evidence="8 9">Gen01</strain>
    </source>
</reference>
<evidence type="ECO:0000313" key="8">
    <source>
        <dbReference type="EMBL" id="QJY46983.1"/>
    </source>
</evidence>
<gene>
    <name evidence="8" type="ORF">HOP40_15105</name>
</gene>
<comment type="subcellular location">
    <subcellularLocation>
        <location evidence="1">Cell membrane</location>
        <topology evidence="1">Multi-pass membrane protein</topology>
    </subcellularLocation>
</comment>
<dbReference type="GO" id="GO:0022857">
    <property type="term" value="F:transmembrane transporter activity"/>
    <property type="evidence" value="ECO:0007669"/>
    <property type="project" value="InterPro"/>
</dbReference>
<dbReference type="KEGG" id="pbro:HOP40_15105"/>
<dbReference type="SUPFAM" id="SSF103473">
    <property type="entry name" value="MFS general substrate transporter"/>
    <property type="match status" value="1"/>
</dbReference>
<evidence type="ECO:0000256" key="4">
    <source>
        <dbReference type="ARBA" id="ARBA00022989"/>
    </source>
</evidence>
<feature type="transmembrane region" description="Helical" evidence="6">
    <location>
        <begin position="343"/>
        <end position="364"/>
    </location>
</feature>
<dbReference type="PANTHER" id="PTHR43124:SF3">
    <property type="entry name" value="CHLORAMPHENICOL EFFLUX PUMP RV0191"/>
    <property type="match status" value="1"/>
</dbReference>
<feature type="transmembrane region" description="Helical" evidence="6">
    <location>
        <begin position="316"/>
        <end position="337"/>
    </location>
</feature>
<feature type="transmembrane region" description="Helical" evidence="6">
    <location>
        <begin position="255"/>
        <end position="275"/>
    </location>
</feature>
<name>A0A6M6JII6_9PSEU</name>
<dbReference type="InterPro" id="IPR036259">
    <property type="entry name" value="MFS_trans_sf"/>
</dbReference>